<organism evidence="4 5">
    <name type="scientific">[Clostridium] aminophilum</name>
    <dbReference type="NCBI Taxonomy" id="1526"/>
    <lineage>
        <taxon>Bacteria</taxon>
        <taxon>Bacillati</taxon>
        <taxon>Bacillota</taxon>
        <taxon>Clostridia</taxon>
        <taxon>Lachnospirales</taxon>
        <taxon>Lachnospiraceae</taxon>
    </lineage>
</organism>
<feature type="domain" description="NodB homology" evidence="3">
    <location>
        <begin position="142"/>
        <end position="324"/>
    </location>
</feature>
<dbReference type="InterPro" id="IPR002509">
    <property type="entry name" value="NODB_dom"/>
</dbReference>
<dbReference type="Pfam" id="PF01522">
    <property type="entry name" value="Polysacc_deac_1"/>
    <property type="match status" value="1"/>
</dbReference>
<dbReference type="PROSITE" id="PS51677">
    <property type="entry name" value="NODB"/>
    <property type="match status" value="1"/>
</dbReference>
<keyword evidence="5" id="KW-1185">Reference proteome</keyword>
<dbReference type="EMBL" id="FOIL01000023">
    <property type="protein sequence ID" value="SET52689.1"/>
    <property type="molecule type" value="Genomic_DNA"/>
</dbReference>
<dbReference type="PANTHER" id="PTHR10587:SF78">
    <property type="entry name" value="PEPTIDOGLYCAN-N-ACETYLMURAMIC ACID DEACETYLASE PDAA"/>
    <property type="match status" value="1"/>
</dbReference>
<evidence type="ECO:0000256" key="1">
    <source>
        <dbReference type="SAM" id="MobiDB-lite"/>
    </source>
</evidence>
<dbReference type="Proteomes" id="UP000199820">
    <property type="component" value="Unassembled WGS sequence"/>
</dbReference>
<dbReference type="InterPro" id="IPR011330">
    <property type="entry name" value="Glyco_hydro/deAcase_b/a-brl"/>
</dbReference>
<gene>
    <name evidence="4" type="ORF">SAMN04487771_102311</name>
</gene>
<dbReference type="RefSeq" id="WP_074649558.1">
    <property type="nucleotide sequence ID" value="NZ_FOIL01000023.1"/>
</dbReference>
<accession>A0A1I0F5J3</accession>
<reference evidence="4 5" key="1">
    <citation type="submission" date="2016-10" db="EMBL/GenBank/DDBJ databases">
        <authorList>
            <person name="de Groot N.N."/>
        </authorList>
    </citation>
    <scope>NUCLEOTIDE SEQUENCE [LARGE SCALE GENOMIC DNA]</scope>
    <source>
        <strain evidence="4 5">KH1P1</strain>
    </source>
</reference>
<dbReference type="GO" id="GO:0016020">
    <property type="term" value="C:membrane"/>
    <property type="evidence" value="ECO:0007669"/>
    <property type="project" value="TreeGrafter"/>
</dbReference>
<sequence length="330" mass="36102">MKKTRWIGLTVAAAITVAAAGTVYAGTNGKQATGPALEAEKRKVPEENGNGSAGGSTGSGRQAGSTETGQNTENRKGGYDYQIAVKPDDQAWADLQAAPAGGAKGQWGNYQPTPNAVPKGNDDEAKMHTYGAYSRSSDTESKVLYLTFDEGYENGYTPAILDTLAKHGIKTTFFCTGEFMQTQPELVRRMVNEGHIVGNHTWSHPHMNTITTHEAFWNQLKQNSDLFKTITGLEMPRYFRAPEGGYSDAIYAQAQAMGYKTIYWTVAYGDYDTKKQPDHASAMTTLNRRIHPGAVILLHAVSKTNTEILDELLTGWENQGYTFGTLDRLQ</sequence>
<keyword evidence="2" id="KW-0732">Signal</keyword>
<dbReference type="AlphaFoldDB" id="A0A1I0F5J3"/>
<protein>
    <submittedName>
        <fullName evidence="4">Peptidoglycan-N-acetylmuramic acid deacetylase</fullName>
    </submittedName>
</protein>
<evidence type="ECO:0000313" key="4">
    <source>
        <dbReference type="EMBL" id="SET52689.1"/>
    </source>
</evidence>
<dbReference type="GO" id="GO:0016810">
    <property type="term" value="F:hydrolase activity, acting on carbon-nitrogen (but not peptide) bonds"/>
    <property type="evidence" value="ECO:0007669"/>
    <property type="project" value="InterPro"/>
</dbReference>
<dbReference type="Gene3D" id="3.20.20.370">
    <property type="entry name" value="Glycoside hydrolase/deacetylase"/>
    <property type="match status" value="1"/>
</dbReference>
<dbReference type="STRING" id="1526.SAMN02910262_01129"/>
<dbReference type="InterPro" id="IPR050248">
    <property type="entry name" value="Polysacc_deacetylase_ArnD"/>
</dbReference>
<proteinExistence type="predicted"/>
<evidence type="ECO:0000313" key="5">
    <source>
        <dbReference type="Proteomes" id="UP000199820"/>
    </source>
</evidence>
<dbReference type="PANTHER" id="PTHR10587">
    <property type="entry name" value="GLYCOSYL TRANSFERASE-RELATED"/>
    <property type="match status" value="1"/>
</dbReference>
<dbReference type="SUPFAM" id="SSF88713">
    <property type="entry name" value="Glycoside hydrolase/deacetylase"/>
    <property type="match status" value="1"/>
</dbReference>
<dbReference type="GO" id="GO:0005975">
    <property type="term" value="P:carbohydrate metabolic process"/>
    <property type="evidence" value="ECO:0007669"/>
    <property type="project" value="InterPro"/>
</dbReference>
<name>A0A1I0F5J3_9FIRM</name>
<feature type="region of interest" description="Disordered" evidence="1">
    <location>
        <begin position="100"/>
        <end position="125"/>
    </location>
</feature>
<feature type="region of interest" description="Disordered" evidence="1">
    <location>
        <begin position="26"/>
        <end position="77"/>
    </location>
</feature>
<feature type="signal peptide" evidence="2">
    <location>
        <begin position="1"/>
        <end position="25"/>
    </location>
</feature>
<evidence type="ECO:0000259" key="3">
    <source>
        <dbReference type="PROSITE" id="PS51677"/>
    </source>
</evidence>
<feature type="chain" id="PRO_5011772521" evidence="2">
    <location>
        <begin position="26"/>
        <end position="330"/>
    </location>
</feature>
<dbReference type="eggNOG" id="COG0726">
    <property type="taxonomic scope" value="Bacteria"/>
</dbReference>
<evidence type="ECO:0000256" key="2">
    <source>
        <dbReference type="SAM" id="SignalP"/>
    </source>
</evidence>